<keyword evidence="4" id="KW-1185">Reference proteome</keyword>
<feature type="domain" description="GYF" evidence="2">
    <location>
        <begin position="333"/>
        <end position="381"/>
    </location>
</feature>
<feature type="compositionally biased region" description="Basic and acidic residues" evidence="1">
    <location>
        <begin position="186"/>
        <end position="203"/>
    </location>
</feature>
<feature type="compositionally biased region" description="Acidic residues" evidence="1">
    <location>
        <begin position="111"/>
        <end position="127"/>
    </location>
</feature>
<name>A0ABP0ZKQ6_9ASCO</name>
<dbReference type="SMART" id="SM00444">
    <property type="entry name" value="GYF"/>
    <property type="match status" value="1"/>
</dbReference>
<dbReference type="Gene3D" id="3.30.1490.40">
    <property type="match status" value="1"/>
</dbReference>
<feature type="compositionally biased region" description="Acidic residues" evidence="1">
    <location>
        <begin position="316"/>
        <end position="329"/>
    </location>
</feature>
<feature type="region of interest" description="Disordered" evidence="1">
    <location>
        <begin position="293"/>
        <end position="329"/>
    </location>
</feature>
<gene>
    <name evidence="3" type="ORF">LODBEIA_P16950</name>
</gene>
<dbReference type="Pfam" id="PF02213">
    <property type="entry name" value="GYF"/>
    <property type="match status" value="1"/>
</dbReference>
<dbReference type="PANTHER" id="PTHR13138:SF3">
    <property type="entry name" value="CD2 ANTIGEN CYTOPLASMIC TAIL-BINDING PROTEIN 2"/>
    <property type="match status" value="1"/>
</dbReference>
<dbReference type="Proteomes" id="UP001497383">
    <property type="component" value="Chromosome 2"/>
</dbReference>
<dbReference type="InterPro" id="IPR035445">
    <property type="entry name" value="GYF-like_dom_sf"/>
</dbReference>
<feature type="compositionally biased region" description="Basic and acidic residues" evidence="1">
    <location>
        <begin position="133"/>
        <end position="145"/>
    </location>
</feature>
<evidence type="ECO:0000256" key="1">
    <source>
        <dbReference type="SAM" id="MobiDB-lite"/>
    </source>
</evidence>
<feature type="region of interest" description="Disordered" evidence="1">
    <location>
        <begin position="237"/>
        <end position="256"/>
    </location>
</feature>
<reference evidence="3 4" key="1">
    <citation type="submission" date="2024-03" db="EMBL/GenBank/DDBJ databases">
        <authorList>
            <person name="Brejova B."/>
        </authorList>
    </citation>
    <scope>NUCLEOTIDE SEQUENCE [LARGE SCALE GENOMIC DNA]</scope>
    <source>
        <strain evidence="3 4">CBS 14171</strain>
    </source>
</reference>
<dbReference type="PANTHER" id="PTHR13138">
    <property type="entry name" value="PROTEIN LIN1"/>
    <property type="match status" value="1"/>
</dbReference>
<feature type="region of interest" description="Disordered" evidence="1">
    <location>
        <begin position="1"/>
        <end position="203"/>
    </location>
</feature>
<sequence>MSSNGARKNLRNIGVNREYASDSSSEDEQAPETGAQLEQIGSANDDDDDDYMVDTNGQLNSMKKQDDDASGEQDDEDDMFADEDEETVAQSKKKRVEFAPVQADSLHSDAELENYDKDDEDDEDDEPRFESFSMKEEEANGKFDEMGNYIRNNPSSPESGADEDEYLAGFDRSEIRKARLAQRKRKQEDIQKAKSPRDGKMVLPRVEEMLADLIELLEPAESSTEALSRLHTSLAKLQKKKKTKNQKEREVHGHKKGKDVTIARITELCSMLSRHFDDSVYDMPREALMRNYQNRTGEAYSNKARTQSLKRPRETSEDEDENDDENDDEDYGEKIWEFRWLGDDVVNGPYSSYEMHHWKNSYFNNGVEARKLGEDEFTHIQRLYFTVD</sequence>
<dbReference type="RefSeq" id="XP_066828633.1">
    <property type="nucleotide sequence ID" value="XM_066971611.1"/>
</dbReference>
<dbReference type="PROSITE" id="PS50829">
    <property type="entry name" value="GYF"/>
    <property type="match status" value="1"/>
</dbReference>
<dbReference type="GeneID" id="92206891"/>
<dbReference type="EMBL" id="OZ022406">
    <property type="protein sequence ID" value="CAK9437317.1"/>
    <property type="molecule type" value="Genomic_DNA"/>
</dbReference>
<evidence type="ECO:0000313" key="4">
    <source>
        <dbReference type="Proteomes" id="UP001497383"/>
    </source>
</evidence>
<feature type="compositionally biased region" description="Acidic residues" evidence="1">
    <location>
        <begin position="68"/>
        <end position="87"/>
    </location>
</feature>
<dbReference type="InterPro" id="IPR003169">
    <property type="entry name" value="GYF"/>
</dbReference>
<proteinExistence type="predicted"/>
<dbReference type="InterPro" id="IPR039905">
    <property type="entry name" value="CD2BP2/Lin1"/>
</dbReference>
<accession>A0ABP0ZKQ6</accession>
<protein>
    <recommendedName>
        <fullName evidence="2">GYF domain-containing protein</fullName>
    </recommendedName>
</protein>
<evidence type="ECO:0000259" key="2">
    <source>
        <dbReference type="PROSITE" id="PS50829"/>
    </source>
</evidence>
<dbReference type="SUPFAM" id="SSF55277">
    <property type="entry name" value="GYF domain"/>
    <property type="match status" value="1"/>
</dbReference>
<organism evidence="3 4">
    <name type="scientific">Lodderomyces beijingensis</name>
    <dbReference type="NCBI Taxonomy" id="1775926"/>
    <lineage>
        <taxon>Eukaryota</taxon>
        <taxon>Fungi</taxon>
        <taxon>Dikarya</taxon>
        <taxon>Ascomycota</taxon>
        <taxon>Saccharomycotina</taxon>
        <taxon>Pichiomycetes</taxon>
        <taxon>Debaryomycetaceae</taxon>
        <taxon>Candida/Lodderomyces clade</taxon>
        <taxon>Lodderomyces</taxon>
    </lineage>
</organism>
<evidence type="ECO:0000313" key="3">
    <source>
        <dbReference type="EMBL" id="CAK9437317.1"/>
    </source>
</evidence>